<evidence type="ECO:0000313" key="2">
    <source>
        <dbReference type="Proteomes" id="UP001057402"/>
    </source>
</evidence>
<gene>
    <name evidence="1" type="ORF">MLD38_010691</name>
</gene>
<dbReference type="Proteomes" id="UP001057402">
    <property type="component" value="Chromosome 4"/>
</dbReference>
<protein>
    <submittedName>
        <fullName evidence="1">Uncharacterized protein</fullName>
    </submittedName>
</protein>
<proteinExistence type="predicted"/>
<keyword evidence="2" id="KW-1185">Reference proteome</keyword>
<evidence type="ECO:0000313" key="1">
    <source>
        <dbReference type="EMBL" id="KAI4372464.1"/>
    </source>
</evidence>
<comment type="caution">
    <text evidence="1">The sequence shown here is derived from an EMBL/GenBank/DDBJ whole genome shotgun (WGS) entry which is preliminary data.</text>
</comment>
<name>A0ACB9R0S5_9MYRT</name>
<organism evidence="1 2">
    <name type="scientific">Melastoma candidum</name>
    <dbReference type="NCBI Taxonomy" id="119954"/>
    <lineage>
        <taxon>Eukaryota</taxon>
        <taxon>Viridiplantae</taxon>
        <taxon>Streptophyta</taxon>
        <taxon>Embryophyta</taxon>
        <taxon>Tracheophyta</taxon>
        <taxon>Spermatophyta</taxon>
        <taxon>Magnoliopsida</taxon>
        <taxon>eudicotyledons</taxon>
        <taxon>Gunneridae</taxon>
        <taxon>Pentapetalae</taxon>
        <taxon>rosids</taxon>
        <taxon>malvids</taxon>
        <taxon>Myrtales</taxon>
        <taxon>Melastomataceae</taxon>
        <taxon>Melastomatoideae</taxon>
        <taxon>Melastomateae</taxon>
        <taxon>Melastoma</taxon>
    </lineage>
</organism>
<accession>A0ACB9R0S5</accession>
<sequence length="908" mass="99373">MPPPPPPPLRESPPSNNLWVGNLSGSVSDEDLMELFGQFGALDATSYGTRCYGFVFFKRVEEATKAKESLQGTVVKGLPITVEFARPAKPSRQLWVGGISSKVSKEDLEEEFIKFGEISDFKFFRDRNTALFEYVQLEDASQAMRSMNGKLLGGEQMRVDFLRSQPIKREQWAENRDIVGHIDVHAGDSRRLQEILGSRKGEEQPSKILWVGYPPSRHIDETMLHNAMILFGEIEKIKTFPSRNYSFVEFRSVDEARRAKEGLQGRLFNDPRITILFSSSELAPRDNSAFQPGVRGARSDLLGGDLSVNGHNATVLSGVPQLGIGPDLRWKRPSPPMLQSPVHDIRTPLGFASGTRDISEVNQLSKLSRIEARPSNEPSLSWRNMDDRGLLLDHGLNAADDGSLLNVPGSRLSPQPKRLRRGPAQGPDSDYIWRGPITKGGQPVCFARCIPIGEGLTAELPEVVDCAARTGLDMLANHYKEGDDFEVVFFLPDSEEDFASYTEFLMYLSSRDRAGVAKLVDGTSLFLVPPSDFLKRVLRVTGPERLYGVVLTASRKGASNAPMPRQPLLHHSDRIPPGLIRHEEAHPADLAEVARPLHKQNLPHSNLPLVRQSPATIPPIAQSVTHDTATTNPLSVSQGGISLTPELIASLASLIPPKTSLPSELPPQNLRPPHVTVMPSKEFSTQGWNQINQVTDPVGYSVQQLGNQVSSQGPSASQIQPYHPVPYADKQPVHSIIAPQQSHPVVANSLQYTPVSSGLLNPVNPSHGGQYVALTQIGQQYQPETLFNNQRGYQMTPGNNSAPAARYSSSVAVSSRNSASNPMFSMLPQSQVAMPPINGQANAEIPNVSRQPSSAASGAAPGKDEVDKNQRYQSTLQFAANLLLQIQQQQQQRQQQGGQAGTGSGNPH</sequence>
<reference evidence="2" key="1">
    <citation type="journal article" date="2023" name="Front. Plant Sci.">
        <title>Chromosomal-level genome assembly of Melastoma candidum provides insights into trichome evolution.</title>
        <authorList>
            <person name="Zhong Y."/>
            <person name="Wu W."/>
            <person name="Sun C."/>
            <person name="Zou P."/>
            <person name="Liu Y."/>
            <person name="Dai S."/>
            <person name="Zhou R."/>
        </authorList>
    </citation>
    <scope>NUCLEOTIDE SEQUENCE [LARGE SCALE GENOMIC DNA]</scope>
</reference>
<dbReference type="EMBL" id="CM042883">
    <property type="protein sequence ID" value="KAI4372464.1"/>
    <property type="molecule type" value="Genomic_DNA"/>
</dbReference>